<proteinExistence type="predicted"/>
<comment type="caution">
    <text evidence="2">The sequence shown here is derived from an EMBL/GenBank/DDBJ whole genome shotgun (WGS) entry which is preliminary data.</text>
</comment>
<name>A0ABP9S2C6_9MICC</name>
<keyword evidence="1" id="KW-1133">Transmembrane helix</keyword>
<keyword evidence="3" id="KW-1185">Reference proteome</keyword>
<organism evidence="2 3">
    <name type="scientific">Arthrobacter gyeryongensis</name>
    <dbReference type="NCBI Taxonomy" id="1650592"/>
    <lineage>
        <taxon>Bacteria</taxon>
        <taxon>Bacillati</taxon>
        <taxon>Actinomycetota</taxon>
        <taxon>Actinomycetes</taxon>
        <taxon>Micrococcales</taxon>
        <taxon>Micrococcaceae</taxon>
        <taxon>Arthrobacter</taxon>
    </lineage>
</organism>
<gene>
    <name evidence="2" type="ORF">GCM10023346_04920</name>
</gene>
<evidence type="ECO:0000313" key="3">
    <source>
        <dbReference type="Proteomes" id="UP001500200"/>
    </source>
</evidence>
<keyword evidence="1" id="KW-0812">Transmembrane</keyword>
<dbReference type="Proteomes" id="UP001500200">
    <property type="component" value="Unassembled WGS sequence"/>
</dbReference>
<feature type="transmembrane region" description="Helical" evidence="1">
    <location>
        <begin position="6"/>
        <end position="27"/>
    </location>
</feature>
<accession>A0ABP9S2C6</accession>
<evidence type="ECO:0000256" key="1">
    <source>
        <dbReference type="SAM" id="Phobius"/>
    </source>
</evidence>
<sequence length="91" mass="10000">MPSNWHAAFLKAPWLVSTAAAVVSHLFPRIRFRVQAETALALPHEKQIRHGIVRAGRHGIPCGISALHGQLHIVTAMTGTAHRRQQGSRVD</sequence>
<reference evidence="3" key="1">
    <citation type="journal article" date="2019" name="Int. J. Syst. Evol. Microbiol.">
        <title>The Global Catalogue of Microorganisms (GCM) 10K type strain sequencing project: providing services to taxonomists for standard genome sequencing and annotation.</title>
        <authorList>
            <consortium name="The Broad Institute Genomics Platform"/>
            <consortium name="The Broad Institute Genome Sequencing Center for Infectious Disease"/>
            <person name="Wu L."/>
            <person name="Ma J."/>
        </authorList>
    </citation>
    <scope>NUCLEOTIDE SEQUENCE [LARGE SCALE GENOMIC DNA]</scope>
    <source>
        <strain evidence="3">JCM 18514</strain>
    </source>
</reference>
<protein>
    <recommendedName>
        <fullName evidence="4">Secreted protein</fullName>
    </recommendedName>
</protein>
<keyword evidence="1" id="KW-0472">Membrane</keyword>
<evidence type="ECO:0000313" key="2">
    <source>
        <dbReference type="EMBL" id="GAA5189680.1"/>
    </source>
</evidence>
<dbReference type="EMBL" id="BAABKK010000003">
    <property type="protein sequence ID" value="GAA5189680.1"/>
    <property type="molecule type" value="Genomic_DNA"/>
</dbReference>
<evidence type="ECO:0008006" key="4">
    <source>
        <dbReference type="Google" id="ProtNLM"/>
    </source>
</evidence>